<dbReference type="PROSITE" id="PS50110">
    <property type="entry name" value="RESPONSE_REGULATORY"/>
    <property type="match status" value="1"/>
</dbReference>
<dbReference type="GO" id="GO:0003677">
    <property type="term" value="F:DNA binding"/>
    <property type="evidence" value="ECO:0007669"/>
    <property type="project" value="UniProtKB-KW"/>
</dbReference>
<evidence type="ECO:0000313" key="9">
    <source>
        <dbReference type="EMBL" id="EHK76533.1"/>
    </source>
</evidence>
<evidence type="ECO:0000259" key="7">
    <source>
        <dbReference type="PROSITE" id="PS50043"/>
    </source>
</evidence>
<evidence type="ECO:0000256" key="6">
    <source>
        <dbReference type="PROSITE-ProRule" id="PRU00169"/>
    </source>
</evidence>
<dbReference type="AlphaFoldDB" id="H0G2H6"/>
<feature type="domain" description="Response regulatory" evidence="8">
    <location>
        <begin position="17"/>
        <end position="131"/>
    </location>
</feature>
<dbReference type="InterPro" id="IPR001789">
    <property type="entry name" value="Sig_transdc_resp-reg_receiver"/>
</dbReference>
<dbReference type="PRINTS" id="PR00038">
    <property type="entry name" value="HTHLUXR"/>
</dbReference>
<dbReference type="Pfam" id="PF00196">
    <property type="entry name" value="GerE"/>
    <property type="match status" value="1"/>
</dbReference>
<keyword evidence="3" id="KW-0805">Transcription regulation</keyword>
<evidence type="ECO:0000256" key="5">
    <source>
        <dbReference type="ARBA" id="ARBA00023163"/>
    </source>
</evidence>
<dbReference type="InterPro" id="IPR016032">
    <property type="entry name" value="Sig_transdc_resp-reg_C-effctor"/>
</dbReference>
<dbReference type="PROSITE" id="PS50043">
    <property type="entry name" value="HTH_LUXR_2"/>
    <property type="match status" value="1"/>
</dbReference>
<dbReference type="GO" id="GO:0006355">
    <property type="term" value="P:regulation of DNA-templated transcription"/>
    <property type="evidence" value="ECO:0007669"/>
    <property type="project" value="InterPro"/>
</dbReference>
<evidence type="ECO:0000259" key="8">
    <source>
        <dbReference type="PROSITE" id="PS50110"/>
    </source>
</evidence>
<dbReference type="Gene3D" id="1.10.10.10">
    <property type="entry name" value="Winged helix-like DNA-binding domain superfamily/Winged helix DNA-binding domain"/>
    <property type="match status" value="1"/>
</dbReference>
<dbReference type="CDD" id="cd06170">
    <property type="entry name" value="LuxR_C_like"/>
    <property type="match status" value="1"/>
</dbReference>
<keyword evidence="2" id="KW-0902">Two-component regulatory system</keyword>
<evidence type="ECO:0000256" key="2">
    <source>
        <dbReference type="ARBA" id="ARBA00023012"/>
    </source>
</evidence>
<dbReference type="Gene3D" id="3.40.50.2300">
    <property type="match status" value="1"/>
</dbReference>
<dbReference type="Pfam" id="PF00072">
    <property type="entry name" value="Response_reg"/>
    <property type="match status" value="1"/>
</dbReference>
<dbReference type="EMBL" id="AGVV01000036">
    <property type="protein sequence ID" value="EHK76533.1"/>
    <property type="molecule type" value="Genomic_DNA"/>
</dbReference>
<dbReference type="RefSeq" id="WP_003530881.1">
    <property type="nucleotide sequence ID" value="NZ_AGVV01000036.1"/>
</dbReference>
<accession>H0G2H6</accession>
<dbReference type="CDD" id="cd17537">
    <property type="entry name" value="REC_FixJ"/>
    <property type="match status" value="1"/>
</dbReference>
<keyword evidence="5" id="KW-0804">Transcription</keyword>
<dbReference type="SUPFAM" id="SSF52172">
    <property type="entry name" value="CheY-like"/>
    <property type="match status" value="1"/>
</dbReference>
<keyword evidence="1 6" id="KW-0597">Phosphoprotein</keyword>
<evidence type="ECO:0000313" key="10">
    <source>
        <dbReference type="Proteomes" id="UP000004038"/>
    </source>
</evidence>
<reference evidence="9 10" key="1">
    <citation type="journal article" date="2012" name="J. Bacteriol.">
        <title>Draft Genome Sequence of Sinorhizobium meliloti CCNWSX0020, a Nitrogen-Fixing Symbiont with Copper Tolerance Capability Isolated from Lead-Zinc Mine Tailings.</title>
        <authorList>
            <person name="Li Z."/>
            <person name="Ma Z."/>
            <person name="Hao X."/>
            <person name="Wei G."/>
        </authorList>
    </citation>
    <scope>NUCLEOTIDE SEQUENCE [LARGE SCALE GENOMIC DNA]</scope>
    <source>
        <strain evidence="9 10">CCNWSX0020</strain>
    </source>
</reference>
<feature type="modified residue" description="4-aspartylphosphate" evidence="6">
    <location>
        <position position="66"/>
    </location>
</feature>
<organism evidence="9 10">
    <name type="scientific">Sinorhizobium meliloti CCNWSX0020</name>
    <dbReference type="NCBI Taxonomy" id="1107881"/>
    <lineage>
        <taxon>Bacteria</taxon>
        <taxon>Pseudomonadati</taxon>
        <taxon>Pseudomonadota</taxon>
        <taxon>Alphaproteobacteria</taxon>
        <taxon>Hyphomicrobiales</taxon>
        <taxon>Rhizobiaceae</taxon>
        <taxon>Sinorhizobium/Ensifer group</taxon>
        <taxon>Sinorhizobium</taxon>
    </lineage>
</organism>
<gene>
    <name evidence="9" type="ORF">SM0020_18332</name>
</gene>
<evidence type="ECO:0000256" key="3">
    <source>
        <dbReference type="ARBA" id="ARBA00023015"/>
    </source>
</evidence>
<dbReference type="SMART" id="SM00421">
    <property type="entry name" value="HTH_LUXR"/>
    <property type="match status" value="1"/>
</dbReference>
<dbReference type="SUPFAM" id="SSF46894">
    <property type="entry name" value="C-terminal effector domain of the bipartite response regulators"/>
    <property type="match status" value="1"/>
</dbReference>
<sequence>MNINENSESHRGPPSSMVFIVDDEEGICSALASLLTSEGIETRTFATAQKFLECEPFPGPSCLLLDVRLPDRDGLDVQTLLGQRGDDLPIIFMTGHGTIPMTVKAMRAGAAEFLTKPIDGDTLVEAVKVALEKDKAAAAARLRLAHLKGRYDKLTPREREVMQLVIGGLMNKQIAGELSTTEVTAKVHKRRVLEKMGAKSVAELVSLAAALNLHATKTR</sequence>
<dbReference type="InterPro" id="IPR036388">
    <property type="entry name" value="WH-like_DNA-bd_sf"/>
</dbReference>
<proteinExistence type="predicted"/>
<protein>
    <submittedName>
        <fullName evidence="9">LuxR family two component transcriptional regulator</fullName>
    </submittedName>
</protein>
<dbReference type="InterPro" id="IPR011006">
    <property type="entry name" value="CheY-like_superfamily"/>
</dbReference>
<keyword evidence="4" id="KW-0238">DNA-binding</keyword>
<dbReference type="GO" id="GO:0000160">
    <property type="term" value="P:phosphorelay signal transduction system"/>
    <property type="evidence" value="ECO:0007669"/>
    <property type="project" value="UniProtKB-KW"/>
</dbReference>
<dbReference type="PANTHER" id="PTHR44688:SF16">
    <property type="entry name" value="DNA-BINDING TRANSCRIPTIONAL ACTIVATOR DEVR_DOSR"/>
    <property type="match status" value="1"/>
</dbReference>
<name>H0G2H6_RHIML</name>
<evidence type="ECO:0000256" key="1">
    <source>
        <dbReference type="ARBA" id="ARBA00022553"/>
    </source>
</evidence>
<dbReference type="SMART" id="SM00448">
    <property type="entry name" value="REC"/>
    <property type="match status" value="1"/>
</dbReference>
<dbReference type="InterPro" id="IPR000792">
    <property type="entry name" value="Tscrpt_reg_LuxR_C"/>
</dbReference>
<dbReference type="PANTHER" id="PTHR44688">
    <property type="entry name" value="DNA-BINDING TRANSCRIPTIONAL ACTIVATOR DEVR_DOSR"/>
    <property type="match status" value="1"/>
</dbReference>
<dbReference type="PATRIC" id="fig|1107881.3.peg.3733"/>
<dbReference type="Proteomes" id="UP000004038">
    <property type="component" value="Unassembled WGS sequence"/>
</dbReference>
<dbReference type="FunFam" id="3.40.50.2300:FF:000018">
    <property type="entry name" value="DNA-binding transcriptional regulator NtrC"/>
    <property type="match status" value="1"/>
</dbReference>
<evidence type="ECO:0000256" key="4">
    <source>
        <dbReference type="ARBA" id="ARBA00023125"/>
    </source>
</evidence>
<feature type="domain" description="HTH luxR-type" evidence="7">
    <location>
        <begin position="147"/>
        <end position="212"/>
    </location>
</feature>